<keyword evidence="4" id="KW-1185">Reference proteome</keyword>
<evidence type="ECO:0000256" key="1">
    <source>
        <dbReference type="ARBA" id="ARBA00022527"/>
    </source>
</evidence>
<accession>A0ABS7FP93</accession>
<dbReference type="EMBL" id="JAIBOA010000004">
    <property type="protein sequence ID" value="MBW8482194.1"/>
    <property type="molecule type" value="Genomic_DNA"/>
</dbReference>
<evidence type="ECO:0000313" key="3">
    <source>
        <dbReference type="EMBL" id="MBW8482194.1"/>
    </source>
</evidence>
<name>A0ABS7FP93_9ACTN</name>
<dbReference type="CDD" id="cd16936">
    <property type="entry name" value="HATPase_RsbW-like"/>
    <property type="match status" value="1"/>
</dbReference>
<keyword evidence="1" id="KW-0808">Transferase</keyword>
<sequence length="144" mass="15398">MKRIRIAPPPPSANGRAILKIDAAPDQVRTGRVWVGDWVYDHGFTADAGAVAEMVASELITNALRHGGTAGGVIEIRAFLDLGRRAVVEVLDASDRPPRVLGDDLSGEGGRGLFLVRLAARELAWHPLKGGGKAVWCVLDAERE</sequence>
<dbReference type="InterPro" id="IPR003594">
    <property type="entry name" value="HATPase_dom"/>
</dbReference>
<keyword evidence="3" id="KW-0067">ATP-binding</keyword>
<keyword evidence="3" id="KW-0547">Nucleotide-binding</keyword>
<organism evidence="3 4">
    <name type="scientific">Actinomadura parmotrematis</name>
    <dbReference type="NCBI Taxonomy" id="2864039"/>
    <lineage>
        <taxon>Bacteria</taxon>
        <taxon>Bacillati</taxon>
        <taxon>Actinomycetota</taxon>
        <taxon>Actinomycetes</taxon>
        <taxon>Streptosporangiales</taxon>
        <taxon>Thermomonosporaceae</taxon>
        <taxon>Actinomadura</taxon>
    </lineage>
</organism>
<dbReference type="Gene3D" id="3.30.565.10">
    <property type="entry name" value="Histidine kinase-like ATPase, C-terminal domain"/>
    <property type="match status" value="1"/>
</dbReference>
<dbReference type="RefSeq" id="WP_220164591.1">
    <property type="nucleotide sequence ID" value="NZ_JAIBOA010000004.1"/>
</dbReference>
<dbReference type="Pfam" id="PF13581">
    <property type="entry name" value="HATPase_c_2"/>
    <property type="match status" value="1"/>
</dbReference>
<dbReference type="InterPro" id="IPR036890">
    <property type="entry name" value="HATPase_C_sf"/>
</dbReference>
<keyword evidence="1" id="KW-0418">Kinase</keyword>
<dbReference type="InterPro" id="IPR050267">
    <property type="entry name" value="Anti-sigma-factor_SerPK"/>
</dbReference>
<evidence type="ECO:0000313" key="4">
    <source>
        <dbReference type="Proteomes" id="UP000774570"/>
    </source>
</evidence>
<dbReference type="SUPFAM" id="SSF55874">
    <property type="entry name" value="ATPase domain of HSP90 chaperone/DNA topoisomerase II/histidine kinase"/>
    <property type="match status" value="1"/>
</dbReference>
<comment type="caution">
    <text evidence="3">The sequence shown here is derived from an EMBL/GenBank/DDBJ whole genome shotgun (WGS) entry which is preliminary data.</text>
</comment>
<proteinExistence type="predicted"/>
<protein>
    <submittedName>
        <fullName evidence="3">ATP-binding protein</fullName>
    </submittedName>
</protein>
<dbReference type="GO" id="GO:0005524">
    <property type="term" value="F:ATP binding"/>
    <property type="evidence" value="ECO:0007669"/>
    <property type="project" value="UniProtKB-KW"/>
</dbReference>
<dbReference type="PANTHER" id="PTHR35526:SF3">
    <property type="entry name" value="ANTI-SIGMA-F FACTOR RSBW"/>
    <property type="match status" value="1"/>
</dbReference>
<evidence type="ECO:0000259" key="2">
    <source>
        <dbReference type="Pfam" id="PF13581"/>
    </source>
</evidence>
<gene>
    <name evidence="3" type="ORF">K1Y72_07435</name>
</gene>
<reference evidence="3 4" key="1">
    <citation type="submission" date="2021-07" db="EMBL/GenBank/DDBJ databases">
        <title>Actinomadura sp. PM05-2 isolated from lichen.</title>
        <authorList>
            <person name="Somphong A."/>
            <person name="Phongsopitanun W."/>
            <person name="Tanasupawat S."/>
            <person name="Peongsungnone V."/>
        </authorList>
    </citation>
    <scope>NUCLEOTIDE SEQUENCE [LARGE SCALE GENOMIC DNA]</scope>
    <source>
        <strain evidence="3 4">PM05-2</strain>
    </source>
</reference>
<dbReference type="PANTHER" id="PTHR35526">
    <property type="entry name" value="ANTI-SIGMA-F FACTOR RSBW-RELATED"/>
    <property type="match status" value="1"/>
</dbReference>
<feature type="domain" description="Histidine kinase/HSP90-like ATPase" evidence="2">
    <location>
        <begin position="22"/>
        <end position="136"/>
    </location>
</feature>
<dbReference type="Proteomes" id="UP000774570">
    <property type="component" value="Unassembled WGS sequence"/>
</dbReference>
<keyword evidence="1" id="KW-0723">Serine/threonine-protein kinase</keyword>